<dbReference type="InterPro" id="IPR045584">
    <property type="entry name" value="Pilin-like"/>
</dbReference>
<dbReference type="AlphaFoldDB" id="A0A5C1ANA2"/>
<dbReference type="InterPro" id="IPR027558">
    <property type="entry name" value="Pre_pil_HX9DG_C"/>
</dbReference>
<dbReference type="Proteomes" id="UP000324974">
    <property type="component" value="Chromosome"/>
</dbReference>
<proteinExistence type="predicted"/>
<dbReference type="Pfam" id="PF07596">
    <property type="entry name" value="SBP_bac_10"/>
    <property type="match status" value="1"/>
</dbReference>
<dbReference type="PANTHER" id="PTHR30093:SF2">
    <property type="entry name" value="TYPE II SECRETION SYSTEM PROTEIN H"/>
    <property type="match status" value="1"/>
</dbReference>
<dbReference type="RefSeq" id="WP_168219350.1">
    <property type="nucleotide sequence ID" value="NZ_CP042425.1"/>
</dbReference>
<sequence>MRTLPRRGLGRVELVVVLTVTALGLGLLLPRVQAAREDANRAACLENLRKMGRGFLELEKVQGGFPPRRAGFNNGEPYHGWGPYLLPYIGEADLAKKYNFKLDCFDVGNKAAVEAQVKMFLCPAAPRDRVVTIQAQASAKSENADKDSLSTVKCGPNDYITSNGILMPRGGYGLNAVVGDQMLGNQRQAMGDNDITPLSKITDGLSCTLLVIEQAGRPDEWKAGKKVSGDGQQFGMSANARGSWAGWGSIAFGPAGADGGTAKGDATDCSVNCSNLFGVYGFHDGGANVLLCDGSARFVGKKLDPLTYVYLTLRDDGHLIGPNDY</sequence>
<evidence type="ECO:0000313" key="2">
    <source>
        <dbReference type="EMBL" id="QEL19593.1"/>
    </source>
</evidence>
<protein>
    <recommendedName>
        <fullName evidence="1">DUF1559 domain-containing protein</fullName>
    </recommendedName>
</protein>
<gene>
    <name evidence="2" type="ORF">PX52LOC_06669</name>
</gene>
<keyword evidence="3" id="KW-1185">Reference proteome</keyword>
<evidence type="ECO:0000259" key="1">
    <source>
        <dbReference type="Pfam" id="PF07596"/>
    </source>
</evidence>
<dbReference type="PANTHER" id="PTHR30093">
    <property type="entry name" value="GENERAL SECRETION PATHWAY PROTEIN G"/>
    <property type="match status" value="1"/>
</dbReference>
<dbReference type="SUPFAM" id="SSF54523">
    <property type="entry name" value="Pili subunits"/>
    <property type="match status" value="1"/>
</dbReference>
<dbReference type="InterPro" id="IPR011453">
    <property type="entry name" value="DUF1559"/>
</dbReference>
<dbReference type="EMBL" id="CP042425">
    <property type="protein sequence ID" value="QEL19593.1"/>
    <property type="molecule type" value="Genomic_DNA"/>
</dbReference>
<dbReference type="KEGG" id="lrs:PX52LOC_06669"/>
<reference evidence="3" key="1">
    <citation type="submission" date="2019-08" db="EMBL/GenBank/DDBJ databases">
        <title>Limnoglobus roseus gen. nov., sp. nov., a novel freshwater planctomycete with a giant genome from the family Gemmataceae.</title>
        <authorList>
            <person name="Kulichevskaya I.S."/>
            <person name="Naumoff D.G."/>
            <person name="Miroshnikov K."/>
            <person name="Ivanova A."/>
            <person name="Philippov D.A."/>
            <person name="Hakobyan A."/>
            <person name="Rijpstra I.C."/>
            <person name="Sinninghe Damste J.S."/>
            <person name="Liesack W."/>
            <person name="Dedysh S.N."/>
        </authorList>
    </citation>
    <scope>NUCLEOTIDE SEQUENCE [LARGE SCALE GENOMIC DNA]</scope>
    <source>
        <strain evidence="3">PX52</strain>
    </source>
</reference>
<name>A0A5C1ANA2_9BACT</name>
<accession>A0A5C1ANA2</accession>
<evidence type="ECO:0000313" key="3">
    <source>
        <dbReference type="Proteomes" id="UP000324974"/>
    </source>
</evidence>
<dbReference type="NCBIfam" id="TIGR04294">
    <property type="entry name" value="pre_pil_HX9DG"/>
    <property type="match status" value="1"/>
</dbReference>
<feature type="domain" description="DUF1559" evidence="1">
    <location>
        <begin position="33"/>
        <end position="305"/>
    </location>
</feature>
<organism evidence="2 3">
    <name type="scientific">Limnoglobus roseus</name>
    <dbReference type="NCBI Taxonomy" id="2598579"/>
    <lineage>
        <taxon>Bacteria</taxon>
        <taxon>Pseudomonadati</taxon>
        <taxon>Planctomycetota</taxon>
        <taxon>Planctomycetia</taxon>
        <taxon>Gemmatales</taxon>
        <taxon>Gemmataceae</taxon>
        <taxon>Limnoglobus</taxon>
    </lineage>
</organism>